<keyword evidence="2" id="KW-0812">Transmembrane</keyword>
<dbReference type="Proteomes" id="UP000461506">
    <property type="component" value="Unassembled WGS sequence"/>
</dbReference>
<accession>A0A844DQI0</accession>
<sequence>MTEPYPSTEVESKLKHLFRSLTRAHRAYKDTRNHALTLLHRASAAVLTAVLVYKALTYLLFLPAMNGIWSLTLRCSPVNYLTNNNAHQIFTSPTILGGIVLIVLLAAFWNLYGFSILLHGFALARRGETLRPVSLFVRSLGDIRHVLLPKNWPILLYCALLIPFTDVFVTYNYISQLAVPEYILGLVRAKPLYLVLFLLILGAAFLFTLLWVLVLPFFTLERKSLWEAVQESAAHVRAQLPRLAGVLLRWNLSALVRSVLVFFGASLLVYSVAALIGLRSTRAMLLLARALYLLEIPFFGFLLDCKVTTAQCTIIAFLYDCCRDCPPEALTEGKPHRFGGWPLLTAAVAGVTLVTGLMAVYLYALPQDDALLTAVGGVTPLVTFHRGDCTVAPENTLPAFRSAILKGGDRIELDVQMTSDGVVVVTHDSNLKRCTGKNAKVYDLTYAEVAQLDAGRWFSSRFADTRIPTLEQVLQLCRGRIGLNVEIKPSAATPALEAETVRLLREYGFDSSNCVITSQSYETLHKVKALAPEYPTGYILALGVGNYYDLPDADFFSVETTFITSGMVNAVHLRGKTVSAWTIDREKVATHMLELGVDDLITDKPDMVQDLLARNQQVDDSLIDFRDLLNALLHPEQPADSSDDAEETITDAVEDPEEFVDAA</sequence>
<dbReference type="SUPFAM" id="SSF51695">
    <property type="entry name" value="PLC-like phosphodiesterases"/>
    <property type="match status" value="1"/>
</dbReference>
<dbReference type="PANTHER" id="PTHR46211">
    <property type="entry name" value="GLYCEROPHOSPHORYL DIESTER PHOSPHODIESTERASE"/>
    <property type="match status" value="1"/>
</dbReference>
<name>A0A844DQI0_9FIRM</name>
<feature type="transmembrane region" description="Helical" evidence="2">
    <location>
        <begin position="194"/>
        <end position="218"/>
    </location>
</feature>
<dbReference type="InterPro" id="IPR018476">
    <property type="entry name" value="GlyceroP-diester-Pdiesterase_M"/>
</dbReference>
<evidence type="ECO:0000256" key="2">
    <source>
        <dbReference type="SAM" id="Phobius"/>
    </source>
</evidence>
<feature type="transmembrane region" description="Helical" evidence="2">
    <location>
        <begin position="154"/>
        <end position="174"/>
    </location>
</feature>
<reference evidence="4 5" key="1">
    <citation type="journal article" date="2019" name="Nat. Med.">
        <title>A library of human gut bacterial isolates paired with longitudinal multiomics data enables mechanistic microbiome research.</title>
        <authorList>
            <person name="Poyet M."/>
            <person name="Groussin M."/>
            <person name="Gibbons S.M."/>
            <person name="Avila-Pacheco J."/>
            <person name="Jiang X."/>
            <person name="Kearney S.M."/>
            <person name="Perrotta A.R."/>
            <person name="Berdy B."/>
            <person name="Zhao S."/>
            <person name="Lieberman T.D."/>
            <person name="Swanson P.K."/>
            <person name="Smith M."/>
            <person name="Roesemann S."/>
            <person name="Alexander J.E."/>
            <person name="Rich S.A."/>
            <person name="Livny J."/>
            <person name="Vlamakis H."/>
            <person name="Clish C."/>
            <person name="Bullock K."/>
            <person name="Deik A."/>
            <person name="Scott J."/>
            <person name="Pierce K.A."/>
            <person name="Xavier R.J."/>
            <person name="Alm E.J."/>
        </authorList>
    </citation>
    <scope>NUCLEOTIDE SEQUENCE [LARGE SCALE GENOMIC DNA]</scope>
    <source>
        <strain evidence="4 5">BIOML-A1</strain>
    </source>
</reference>
<keyword evidence="2" id="KW-1133">Transmembrane helix</keyword>
<dbReference type="InterPro" id="IPR017946">
    <property type="entry name" value="PLC-like_Pdiesterase_TIM-brl"/>
</dbReference>
<dbReference type="Gene3D" id="3.20.20.190">
    <property type="entry name" value="Phosphatidylinositol (PI) phosphodiesterase"/>
    <property type="match status" value="1"/>
</dbReference>
<comment type="caution">
    <text evidence="4">The sequence shown here is derived from an EMBL/GenBank/DDBJ whole genome shotgun (WGS) entry which is preliminary data.</text>
</comment>
<feature type="compositionally biased region" description="Acidic residues" evidence="1">
    <location>
        <begin position="641"/>
        <end position="663"/>
    </location>
</feature>
<dbReference type="Pfam" id="PF03009">
    <property type="entry name" value="GDPD"/>
    <property type="match status" value="1"/>
</dbReference>
<evidence type="ECO:0000259" key="3">
    <source>
        <dbReference type="PROSITE" id="PS51704"/>
    </source>
</evidence>
<dbReference type="PROSITE" id="PS51704">
    <property type="entry name" value="GP_PDE"/>
    <property type="match status" value="1"/>
</dbReference>
<dbReference type="Pfam" id="PF10110">
    <property type="entry name" value="GPDPase_memb"/>
    <property type="match status" value="1"/>
</dbReference>
<feature type="transmembrane region" description="Helical" evidence="2">
    <location>
        <begin position="259"/>
        <end position="278"/>
    </location>
</feature>
<evidence type="ECO:0000313" key="5">
    <source>
        <dbReference type="Proteomes" id="UP000461506"/>
    </source>
</evidence>
<dbReference type="AlphaFoldDB" id="A0A844DQI0"/>
<dbReference type="EMBL" id="WKQN01000009">
    <property type="protein sequence ID" value="MSC63636.1"/>
    <property type="molecule type" value="Genomic_DNA"/>
</dbReference>
<dbReference type="GO" id="GO:0008081">
    <property type="term" value="F:phosphoric diester hydrolase activity"/>
    <property type="evidence" value="ECO:0007669"/>
    <property type="project" value="InterPro"/>
</dbReference>
<protein>
    <submittedName>
        <fullName evidence="4">Glycerophosphodiester phosphodiesterase</fullName>
    </submittedName>
</protein>
<feature type="domain" description="GP-PDE" evidence="3">
    <location>
        <begin position="380"/>
        <end position="612"/>
    </location>
</feature>
<organism evidence="4 5">
    <name type="scientific">Faecalibacterium prausnitzii</name>
    <dbReference type="NCBI Taxonomy" id="853"/>
    <lineage>
        <taxon>Bacteria</taxon>
        <taxon>Bacillati</taxon>
        <taxon>Bacillota</taxon>
        <taxon>Clostridia</taxon>
        <taxon>Eubacteriales</taxon>
        <taxon>Oscillospiraceae</taxon>
        <taxon>Faecalibacterium</taxon>
    </lineage>
</organism>
<dbReference type="InterPro" id="IPR030395">
    <property type="entry name" value="GP_PDE_dom"/>
</dbReference>
<proteinExistence type="predicted"/>
<evidence type="ECO:0000313" key="4">
    <source>
        <dbReference type="EMBL" id="MSC63636.1"/>
    </source>
</evidence>
<dbReference type="GO" id="GO:0006629">
    <property type="term" value="P:lipid metabolic process"/>
    <property type="evidence" value="ECO:0007669"/>
    <property type="project" value="InterPro"/>
</dbReference>
<feature type="transmembrane region" description="Helical" evidence="2">
    <location>
        <begin position="38"/>
        <end position="61"/>
    </location>
</feature>
<gene>
    <name evidence="4" type="ORF">GKD95_09925</name>
</gene>
<feature type="region of interest" description="Disordered" evidence="1">
    <location>
        <begin position="635"/>
        <end position="663"/>
    </location>
</feature>
<evidence type="ECO:0000256" key="1">
    <source>
        <dbReference type="SAM" id="MobiDB-lite"/>
    </source>
</evidence>
<feature type="transmembrane region" description="Helical" evidence="2">
    <location>
        <begin position="95"/>
        <end position="121"/>
    </location>
</feature>
<keyword evidence="2" id="KW-0472">Membrane</keyword>
<dbReference type="PANTHER" id="PTHR46211:SF14">
    <property type="entry name" value="GLYCEROPHOSPHODIESTER PHOSPHODIESTERASE"/>
    <property type="match status" value="1"/>
</dbReference>
<feature type="transmembrane region" description="Helical" evidence="2">
    <location>
        <begin position="340"/>
        <end position="364"/>
    </location>
</feature>